<evidence type="ECO:0000256" key="2">
    <source>
        <dbReference type="ARBA" id="ARBA00004496"/>
    </source>
</evidence>
<name>A0A1W0WWQ2_HYPEX</name>
<dbReference type="AlphaFoldDB" id="A0A1W0WWQ2"/>
<evidence type="ECO:0000256" key="15">
    <source>
        <dbReference type="ARBA" id="ARBA00043208"/>
    </source>
</evidence>
<gene>
    <name evidence="18" type="ORF">BV898_06404</name>
</gene>
<dbReference type="GO" id="GO:0004383">
    <property type="term" value="F:guanylate cyclase activity"/>
    <property type="evidence" value="ECO:0007669"/>
    <property type="project" value="UniProtKB-EC"/>
</dbReference>
<dbReference type="Pfam" id="PF07700">
    <property type="entry name" value="HNOB"/>
    <property type="match status" value="1"/>
</dbReference>
<keyword evidence="5" id="KW-0349">Heme</keyword>
<evidence type="ECO:0000256" key="16">
    <source>
        <dbReference type="SAM" id="Coils"/>
    </source>
</evidence>
<evidence type="ECO:0000313" key="19">
    <source>
        <dbReference type="Proteomes" id="UP000192578"/>
    </source>
</evidence>
<dbReference type="InterPro" id="IPR029787">
    <property type="entry name" value="Nucleotide_cyclase"/>
</dbReference>
<evidence type="ECO:0000256" key="6">
    <source>
        <dbReference type="ARBA" id="ARBA00022723"/>
    </source>
</evidence>
<evidence type="ECO:0000256" key="11">
    <source>
        <dbReference type="ARBA" id="ARBA00023293"/>
    </source>
</evidence>
<feature type="coiled-coil region" evidence="16">
    <location>
        <begin position="349"/>
        <end position="376"/>
    </location>
</feature>
<dbReference type="Gene3D" id="3.30.70.1230">
    <property type="entry name" value="Nucleotide cyclase"/>
    <property type="match status" value="1"/>
</dbReference>
<comment type="function">
    <text evidence="12">Mediates responses to nitric oxide (NO) by catalyzing the biosynthesis of the signaling molecule cGMP.</text>
</comment>
<dbReference type="GO" id="GO:0046872">
    <property type="term" value="F:metal ion binding"/>
    <property type="evidence" value="ECO:0007669"/>
    <property type="project" value="UniProtKB-KW"/>
</dbReference>
<dbReference type="Proteomes" id="UP000192578">
    <property type="component" value="Unassembled WGS sequence"/>
</dbReference>
<dbReference type="PROSITE" id="PS50125">
    <property type="entry name" value="GUANYLATE_CYCLASE_2"/>
    <property type="match status" value="1"/>
</dbReference>
<keyword evidence="11" id="KW-0141">cGMP biosynthesis</keyword>
<evidence type="ECO:0000256" key="12">
    <source>
        <dbReference type="ARBA" id="ARBA00037442"/>
    </source>
</evidence>
<dbReference type="Pfam" id="PF00211">
    <property type="entry name" value="Guanylate_cyc"/>
    <property type="match status" value="1"/>
</dbReference>
<dbReference type="InterPro" id="IPR011645">
    <property type="entry name" value="HNOB_dom_associated"/>
</dbReference>
<dbReference type="EMBL" id="MTYJ01000037">
    <property type="protein sequence ID" value="OQV19630.1"/>
    <property type="molecule type" value="Genomic_DNA"/>
</dbReference>
<dbReference type="GO" id="GO:0005525">
    <property type="term" value="F:GTP binding"/>
    <property type="evidence" value="ECO:0007669"/>
    <property type="project" value="UniProtKB-KW"/>
</dbReference>
<dbReference type="CDD" id="cd07302">
    <property type="entry name" value="CHD"/>
    <property type="match status" value="1"/>
</dbReference>
<evidence type="ECO:0000256" key="9">
    <source>
        <dbReference type="ARBA" id="ARBA00023134"/>
    </source>
</evidence>
<evidence type="ECO:0000259" key="17">
    <source>
        <dbReference type="PROSITE" id="PS50125"/>
    </source>
</evidence>
<dbReference type="Gene3D" id="6.10.250.780">
    <property type="match status" value="1"/>
</dbReference>
<evidence type="ECO:0000256" key="3">
    <source>
        <dbReference type="ARBA" id="ARBA00012202"/>
    </source>
</evidence>
<evidence type="ECO:0000256" key="10">
    <source>
        <dbReference type="ARBA" id="ARBA00023239"/>
    </source>
</evidence>
<comment type="subcellular location">
    <subcellularLocation>
        <location evidence="2">Cytoplasm</location>
    </subcellularLocation>
</comment>
<dbReference type="InterPro" id="IPR038158">
    <property type="entry name" value="H-NOX_domain_sf"/>
</dbReference>
<evidence type="ECO:0000256" key="14">
    <source>
        <dbReference type="ARBA" id="ARBA00041698"/>
    </source>
</evidence>
<keyword evidence="8" id="KW-0408">Iron</keyword>
<keyword evidence="16" id="KW-0175">Coiled coil</keyword>
<comment type="cofactor">
    <cofactor evidence="1">
        <name>heme</name>
        <dbReference type="ChEBI" id="CHEBI:30413"/>
    </cofactor>
</comment>
<dbReference type="SUPFAM" id="SSF55073">
    <property type="entry name" value="Nucleotide cyclase"/>
    <property type="match status" value="1"/>
</dbReference>
<dbReference type="GO" id="GO:0020037">
    <property type="term" value="F:heme binding"/>
    <property type="evidence" value="ECO:0007669"/>
    <property type="project" value="InterPro"/>
</dbReference>
<dbReference type="GO" id="GO:0070482">
    <property type="term" value="P:response to oxygen levels"/>
    <property type="evidence" value="ECO:0007669"/>
    <property type="project" value="TreeGrafter"/>
</dbReference>
<proteinExistence type="predicted"/>
<evidence type="ECO:0000256" key="8">
    <source>
        <dbReference type="ARBA" id="ARBA00023004"/>
    </source>
</evidence>
<evidence type="ECO:0000256" key="5">
    <source>
        <dbReference type="ARBA" id="ARBA00022617"/>
    </source>
</evidence>
<dbReference type="Pfam" id="PF07701">
    <property type="entry name" value="HNOBA"/>
    <property type="match status" value="2"/>
</dbReference>
<sequence length="609" mass="69358">MHGIINRALELMVIQKFGEEFWDKLKEEAGIRLNGEFLVTEFYSDESTYKLVVAATKLTGLKMEQILELYGEYFYEYSVEFGYFNLLRVLGKNPADFLMNLDTMHLALARVYPPLMPPLYTCEKLPNGDLTLYYFSKRANLEPIAVGLIRRTIKELFGISVEVTVIQKRADKGYCKLLIKTLNIDDTLHGDVDEDDMVFECLCPAKQPRMINPMTFTHVLPFHIIFDRDLRVQQCGLGLLRKVPHLLNKDIQLNQVARIVRPNILLNFEAIQEHMNSVFLVTITPTAGLSFRLNGQMIYLLDNDLMLYIGSPYVVDLSDLHMKGFQIADLSLHDAKRDFILAAETFEEERVLLKKLEDLTSAMQRASKELSREKAKTDRLLFNILPRPVAKELKLGKIVPPQRFESVTILFSGIVNFDKFTQHCDATHAGLEIVNLLNKVYKALDSLLDPTRNPEIYKIETIHDNYLCVSGAPEPTLFHAKRAARLALDMMDSLDDIGMSGSAVKLTIGINSGEVVAGVIGQRMPRYCLFGDSVNLASRTLKYGKKGRINLAQSAYKLLQTGYNQDRTFSFESYGEVIMKNVNQPVKIWLLERKAEPMPKTFSRVCEIV</sequence>
<dbReference type="InterPro" id="IPR042463">
    <property type="entry name" value="HNOB_dom_associated_sf"/>
</dbReference>
<accession>A0A1W0WWQ2</accession>
<keyword evidence="19" id="KW-1185">Reference proteome</keyword>
<dbReference type="FunFam" id="3.30.450.260:FF:000002">
    <property type="entry name" value="guanylate cyclase soluble subunit alpha-2"/>
    <property type="match status" value="1"/>
</dbReference>
<dbReference type="GO" id="GO:0008074">
    <property type="term" value="C:guanylate cyclase complex, soluble"/>
    <property type="evidence" value="ECO:0007669"/>
    <property type="project" value="TreeGrafter"/>
</dbReference>
<organism evidence="18 19">
    <name type="scientific">Hypsibius exemplaris</name>
    <name type="common">Freshwater tardigrade</name>
    <dbReference type="NCBI Taxonomy" id="2072580"/>
    <lineage>
        <taxon>Eukaryota</taxon>
        <taxon>Metazoa</taxon>
        <taxon>Ecdysozoa</taxon>
        <taxon>Tardigrada</taxon>
        <taxon>Eutardigrada</taxon>
        <taxon>Parachela</taxon>
        <taxon>Hypsibioidea</taxon>
        <taxon>Hypsibiidae</taxon>
        <taxon>Hypsibius</taxon>
    </lineage>
</organism>
<dbReference type="InterPro" id="IPR024096">
    <property type="entry name" value="NO_sig/Golgi_transp_ligand-bd"/>
</dbReference>
<dbReference type="SMART" id="SM00044">
    <property type="entry name" value="CYCc"/>
    <property type="match status" value="1"/>
</dbReference>
<protein>
    <recommendedName>
        <fullName evidence="13">Guanylate cyclase soluble subunit beta-1</fullName>
        <ecNumber evidence="3">4.6.1.2</ecNumber>
    </recommendedName>
    <alternativeName>
        <fullName evidence="14">Guanylate cyclase soluble subunit beta-3</fullName>
    </alternativeName>
    <alternativeName>
        <fullName evidence="15">Soluble guanylate cyclase small subunit</fullName>
    </alternativeName>
</protein>
<keyword evidence="6" id="KW-0479">Metal-binding</keyword>
<dbReference type="PANTHER" id="PTHR45655:SF2">
    <property type="entry name" value="GUANYLATE CYCLASE SOLUBLE SUBUNIT BETA-1"/>
    <property type="match status" value="1"/>
</dbReference>
<dbReference type="PANTHER" id="PTHR45655">
    <property type="entry name" value="GUANYLATE CYCLASE SOLUBLE SUBUNIT BETA-2"/>
    <property type="match status" value="1"/>
</dbReference>
<dbReference type="EC" id="4.6.1.2" evidence="3"/>
<dbReference type="SUPFAM" id="SSF111126">
    <property type="entry name" value="Ligand-binding domain in the NO signalling and Golgi transport"/>
    <property type="match status" value="1"/>
</dbReference>
<reference evidence="19" key="1">
    <citation type="submission" date="2017-01" db="EMBL/GenBank/DDBJ databases">
        <title>Comparative genomics of anhydrobiosis in the tardigrade Hypsibius dujardini.</title>
        <authorList>
            <person name="Yoshida Y."/>
            <person name="Koutsovoulos G."/>
            <person name="Laetsch D."/>
            <person name="Stevens L."/>
            <person name="Kumar S."/>
            <person name="Horikawa D."/>
            <person name="Ishino K."/>
            <person name="Komine S."/>
            <person name="Tomita M."/>
            <person name="Blaxter M."/>
            <person name="Arakawa K."/>
        </authorList>
    </citation>
    <scope>NUCLEOTIDE SEQUENCE [LARGE SCALE GENOMIC DNA]</scope>
    <source>
        <strain evidence="19">Z151</strain>
    </source>
</reference>
<keyword evidence="4" id="KW-0963">Cytoplasm</keyword>
<keyword evidence="9" id="KW-0342">GTP-binding</keyword>
<dbReference type="GO" id="GO:0019934">
    <property type="term" value="P:cGMP-mediated signaling"/>
    <property type="evidence" value="ECO:0007669"/>
    <property type="project" value="TreeGrafter"/>
</dbReference>
<evidence type="ECO:0000256" key="7">
    <source>
        <dbReference type="ARBA" id="ARBA00022741"/>
    </source>
</evidence>
<dbReference type="Gene3D" id="3.30.450.260">
    <property type="entry name" value="Haem NO binding associated domain"/>
    <property type="match status" value="1"/>
</dbReference>
<keyword evidence="10" id="KW-0456">Lyase</keyword>
<keyword evidence="7" id="KW-0547">Nucleotide-binding</keyword>
<dbReference type="InterPro" id="IPR001054">
    <property type="entry name" value="A/G_cyclase"/>
</dbReference>
<evidence type="ECO:0000256" key="13">
    <source>
        <dbReference type="ARBA" id="ARBA00039698"/>
    </source>
</evidence>
<feature type="domain" description="Guanylate cyclase" evidence="17">
    <location>
        <begin position="408"/>
        <end position="541"/>
    </location>
</feature>
<comment type="caution">
    <text evidence="18">The sequence shown here is derived from an EMBL/GenBank/DDBJ whole genome shotgun (WGS) entry which is preliminary data.</text>
</comment>
<evidence type="ECO:0000256" key="4">
    <source>
        <dbReference type="ARBA" id="ARBA00022490"/>
    </source>
</evidence>
<evidence type="ECO:0000256" key="1">
    <source>
        <dbReference type="ARBA" id="ARBA00001971"/>
    </source>
</evidence>
<dbReference type="OrthoDB" id="6127067at2759"/>
<dbReference type="InterPro" id="IPR011644">
    <property type="entry name" value="Heme_NO-bd"/>
</dbReference>
<dbReference type="Gene3D" id="3.90.1520.10">
    <property type="entry name" value="H-NOX domain"/>
    <property type="match status" value="1"/>
</dbReference>
<evidence type="ECO:0000313" key="18">
    <source>
        <dbReference type="EMBL" id="OQV19630.1"/>
    </source>
</evidence>